<gene>
    <name evidence="2" type="ORF">SAMN05444483_101470</name>
</gene>
<organism evidence="2 3">
    <name type="scientific">Salegentibacter echinorum</name>
    <dbReference type="NCBI Taxonomy" id="1073325"/>
    <lineage>
        <taxon>Bacteria</taxon>
        <taxon>Pseudomonadati</taxon>
        <taxon>Bacteroidota</taxon>
        <taxon>Flavobacteriia</taxon>
        <taxon>Flavobacteriales</taxon>
        <taxon>Flavobacteriaceae</taxon>
        <taxon>Salegentibacter</taxon>
    </lineage>
</organism>
<keyword evidence="1" id="KW-1133">Transmembrane helix</keyword>
<evidence type="ECO:0000313" key="3">
    <source>
        <dbReference type="Proteomes" id="UP000183945"/>
    </source>
</evidence>
<dbReference type="PANTHER" id="PTHR34219:SF8">
    <property type="entry name" value="PEPSY DOMAIN-CONTAINING PROTEIN"/>
    <property type="match status" value="1"/>
</dbReference>
<proteinExistence type="predicted"/>
<name>A0A1M5CDI9_SALEC</name>
<dbReference type="RefSeq" id="WP_072876286.1">
    <property type="nucleotide sequence ID" value="NZ_FQVT01000001.1"/>
</dbReference>
<dbReference type="EMBL" id="FQVT01000001">
    <property type="protein sequence ID" value="SHF52771.1"/>
    <property type="molecule type" value="Genomic_DNA"/>
</dbReference>
<keyword evidence="1" id="KW-0472">Membrane</keyword>
<protein>
    <submittedName>
        <fullName evidence="2">PepSY-associated TM region</fullName>
    </submittedName>
</protein>
<dbReference type="Proteomes" id="UP000183945">
    <property type="component" value="Unassembled WGS sequence"/>
</dbReference>
<dbReference type="PANTHER" id="PTHR34219">
    <property type="entry name" value="IRON-REGULATED INNER MEMBRANE PROTEIN-RELATED"/>
    <property type="match status" value="1"/>
</dbReference>
<evidence type="ECO:0000313" key="2">
    <source>
        <dbReference type="EMBL" id="SHF52771.1"/>
    </source>
</evidence>
<dbReference type="STRING" id="1073325.SAMN05444483_101470"/>
<keyword evidence="1" id="KW-0812">Transmembrane</keyword>
<reference evidence="3" key="1">
    <citation type="submission" date="2016-11" db="EMBL/GenBank/DDBJ databases">
        <authorList>
            <person name="Varghese N."/>
            <person name="Submissions S."/>
        </authorList>
    </citation>
    <scope>NUCLEOTIDE SEQUENCE [LARGE SCALE GENOMIC DNA]</scope>
    <source>
        <strain evidence="3">DSM 24579</strain>
    </source>
</reference>
<sequence>MGSLDGIMKKARETYPGFDPSYIKMPDKEGDKIRFYGHTDTDLPIHYKFSNYVDYNPKTGKETTSFFIRNQLFSTHLLSITYPLHFGDWGGIPIKILYTFFGIAPGILAVSGFLIWRQKGKRKKKLSKKQKNRKLQSA</sequence>
<evidence type="ECO:0000256" key="1">
    <source>
        <dbReference type="SAM" id="Phobius"/>
    </source>
</evidence>
<feature type="transmembrane region" description="Helical" evidence="1">
    <location>
        <begin position="96"/>
        <end position="116"/>
    </location>
</feature>
<dbReference type="Pfam" id="PF03929">
    <property type="entry name" value="PepSY_TM"/>
    <property type="match status" value="1"/>
</dbReference>
<dbReference type="OrthoDB" id="6307929at2"/>
<dbReference type="InterPro" id="IPR005625">
    <property type="entry name" value="PepSY-ass_TM"/>
</dbReference>
<keyword evidence="3" id="KW-1185">Reference proteome</keyword>
<dbReference type="AlphaFoldDB" id="A0A1M5CDI9"/>
<accession>A0A1M5CDI9</accession>